<proteinExistence type="inferred from homology"/>
<dbReference type="STRING" id="1379270.GEMMAAP_12425"/>
<evidence type="ECO:0000256" key="1">
    <source>
        <dbReference type="ARBA" id="ARBA00006096"/>
    </source>
</evidence>
<dbReference type="PROSITE" id="PS51257">
    <property type="entry name" value="PROKAR_LIPOPROTEIN"/>
    <property type="match status" value="1"/>
</dbReference>
<keyword evidence="3" id="KW-0732">Signal</keyword>
<protein>
    <recommendedName>
        <fullName evidence="6">D-alanyl-D-alanine carboxypeptidase</fullName>
    </recommendedName>
</protein>
<dbReference type="Gene3D" id="3.40.710.10">
    <property type="entry name" value="DD-peptidase/beta-lactamase superfamily"/>
    <property type="match status" value="2"/>
</dbReference>
<dbReference type="eggNOG" id="COG2027">
    <property type="taxonomic scope" value="Bacteria"/>
</dbReference>
<dbReference type="Proteomes" id="UP000076404">
    <property type="component" value="Chromosome"/>
</dbReference>
<gene>
    <name evidence="4" type="ORF">GEMMAAP_12425</name>
</gene>
<accession>A0A143BLJ6</accession>
<dbReference type="RefSeq" id="WP_026849503.1">
    <property type="nucleotide sequence ID" value="NZ_CP011454.1"/>
</dbReference>
<dbReference type="GO" id="GO:0006508">
    <property type="term" value="P:proteolysis"/>
    <property type="evidence" value="ECO:0007669"/>
    <property type="project" value="InterPro"/>
</dbReference>
<dbReference type="SUPFAM" id="SSF56601">
    <property type="entry name" value="beta-lactamase/transpeptidase-like"/>
    <property type="match status" value="1"/>
</dbReference>
<dbReference type="PANTHER" id="PTHR30023:SF0">
    <property type="entry name" value="PENICILLIN-SENSITIVE CARBOXYPEPTIDASE A"/>
    <property type="match status" value="1"/>
</dbReference>
<name>A0A143BLJ6_9BACT</name>
<dbReference type="InterPro" id="IPR000667">
    <property type="entry name" value="Peptidase_S13"/>
</dbReference>
<evidence type="ECO:0000313" key="4">
    <source>
        <dbReference type="EMBL" id="AMW05392.1"/>
    </source>
</evidence>
<dbReference type="PRINTS" id="PR00922">
    <property type="entry name" value="DADACBPTASE3"/>
</dbReference>
<dbReference type="EMBL" id="CP011454">
    <property type="protein sequence ID" value="AMW05392.1"/>
    <property type="molecule type" value="Genomic_DNA"/>
</dbReference>
<evidence type="ECO:0000313" key="5">
    <source>
        <dbReference type="Proteomes" id="UP000076404"/>
    </source>
</evidence>
<evidence type="ECO:0000256" key="3">
    <source>
        <dbReference type="SAM" id="SignalP"/>
    </source>
</evidence>
<organism evidence="4 5">
    <name type="scientific">Gemmatimonas phototrophica</name>
    <dbReference type="NCBI Taxonomy" id="1379270"/>
    <lineage>
        <taxon>Bacteria</taxon>
        <taxon>Pseudomonadati</taxon>
        <taxon>Gemmatimonadota</taxon>
        <taxon>Gemmatimonadia</taxon>
        <taxon>Gemmatimonadales</taxon>
        <taxon>Gemmatimonadaceae</taxon>
        <taxon>Gemmatimonas</taxon>
    </lineage>
</organism>
<dbReference type="PANTHER" id="PTHR30023">
    <property type="entry name" value="D-ALANYL-D-ALANINE CARBOXYPEPTIDASE"/>
    <property type="match status" value="1"/>
</dbReference>
<sequence>MTLEKTGRALAALCLLAGTACARQGTQANIGPHRPEPVAPLMMPVTEVPTPSVRQILQHTVDSVVAAPMWRNARLGILLVDAASGDTLVQHDADRLFMPASNQKLLTGALAVQLLGPEFRWRTPVLLHGVQRGRTFHGNVYVQGSGDPSISDFLRGGRAASAFDGALAALEARGIRRIAGHVLPLGDAMPGWTTGYGWAYDDFDAAYSAAIDELMFNEGELYVRVKAGKTVGARVQVTTAPTLTYPAVVVEAVTRPRDLPPGAPRPARLEASYDSIGHTLVVRGTLAEGDSASLTIAYRHPADAFLAAMRESLQARRIVVQHRRLSVRDTAGKPLDTLAVIESPPFADVLTRMEKPSQNQMAELFFRTVGLVHTGSGSADSAQAIGARTLASWGIGAADAAYRDGSGLSRHDYVTPRAIVKVLDIMRRSPHFELFRNALPIAGVDGTIRNRMRGTPAQGNARAKTGTLDKARALSGYVTTANGRLVLFSLLANNFTVPTREVERVQDMLVSLLAGSTLPGGNPP</sequence>
<dbReference type="GO" id="GO:0004185">
    <property type="term" value="F:serine-type carboxypeptidase activity"/>
    <property type="evidence" value="ECO:0007669"/>
    <property type="project" value="InterPro"/>
</dbReference>
<dbReference type="GO" id="GO:0000270">
    <property type="term" value="P:peptidoglycan metabolic process"/>
    <property type="evidence" value="ECO:0007669"/>
    <property type="project" value="TreeGrafter"/>
</dbReference>
<reference evidence="4 5" key="2">
    <citation type="journal article" date="2016" name="Environ. Microbiol. Rep.">
        <title>Metagenomic evidence for the presence of phototrophic Gemmatimonadetes bacteria in diverse environments.</title>
        <authorList>
            <person name="Zeng Y."/>
            <person name="Baumbach J."/>
            <person name="Barbosa E.G."/>
            <person name="Azevedo V."/>
            <person name="Zhang C."/>
            <person name="Koblizek M."/>
        </authorList>
    </citation>
    <scope>NUCLEOTIDE SEQUENCE [LARGE SCALE GENOMIC DNA]</scope>
    <source>
        <strain evidence="4 5">AP64</strain>
    </source>
</reference>
<dbReference type="AlphaFoldDB" id="A0A143BLJ6"/>
<evidence type="ECO:0000256" key="2">
    <source>
        <dbReference type="ARBA" id="ARBA00022801"/>
    </source>
</evidence>
<dbReference type="KEGG" id="gph:GEMMAAP_12425"/>
<dbReference type="NCBIfam" id="TIGR00666">
    <property type="entry name" value="PBP4"/>
    <property type="match status" value="1"/>
</dbReference>
<evidence type="ECO:0008006" key="6">
    <source>
        <dbReference type="Google" id="ProtNLM"/>
    </source>
</evidence>
<comment type="similarity">
    <text evidence="1">Belongs to the peptidase S13 family.</text>
</comment>
<keyword evidence="2" id="KW-0378">Hydrolase</keyword>
<reference evidence="4 5" key="1">
    <citation type="journal article" date="2014" name="Proc. Natl. Acad. Sci. U.S.A.">
        <title>Functional type 2 photosynthetic reaction centers found in the rare bacterial phylum Gemmatimonadetes.</title>
        <authorList>
            <person name="Zeng Y."/>
            <person name="Feng F."/>
            <person name="Medova H."/>
            <person name="Dean J."/>
            <person name="Koblizek M."/>
        </authorList>
    </citation>
    <scope>NUCLEOTIDE SEQUENCE [LARGE SCALE GENOMIC DNA]</scope>
    <source>
        <strain evidence="4 5">AP64</strain>
    </source>
</reference>
<keyword evidence="5" id="KW-1185">Reference proteome</keyword>
<dbReference type="InterPro" id="IPR012338">
    <property type="entry name" value="Beta-lactam/transpept-like"/>
</dbReference>
<feature type="signal peptide" evidence="3">
    <location>
        <begin position="1"/>
        <end position="22"/>
    </location>
</feature>
<dbReference type="Pfam" id="PF02113">
    <property type="entry name" value="Peptidase_S13"/>
    <property type="match status" value="1"/>
</dbReference>
<dbReference type="OrthoDB" id="9802627at2"/>
<feature type="chain" id="PRO_5007506769" description="D-alanyl-D-alanine carboxypeptidase" evidence="3">
    <location>
        <begin position="23"/>
        <end position="524"/>
    </location>
</feature>